<dbReference type="AlphaFoldDB" id="A0A2T2XA73"/>
<protein>
    <submittedName>
        <fullName evidence="1">Uncharacterized protein</fullName>
    </submittedName>
</protein>
<evidence type="ECO:0000313" key="1">
    <source>
        <dbReference type="EMBL" id="PSR31346.1"/>
    </source>
</evidence>
<organism evidence="1 2">
    <name type="scientific">Sulfobacillus benefaciens</name>
    <dbReference type="NCBI Taxonomy" id="453960"/>
    <lineage>
        <taxon>Bacteria</taxon>
        <taxon>Bacillati</taxon>
        <taxon>Bacillota</taxon>
        <taxon>Clostridia</taxon>
        <taxon>Eubacteriales</taxon>
        <taxon>Clostridiales Family XVII. Incertae Sedis</taxon>
        <taxon>Sulfobacillus</taxon>
    </lineage>
</organism>
<dbReference type="Proteomes" id="UP000242699">
    <property type="component" value="Unassembled WGS sequence"/>
</dbReference>
<comment type="caution">
    <text evidence="1">The sequence shown here is derived from an EMBL/GenBank/DDBJ whole genome shotgun (WGS) entry which is preliminary data.</text>
</comment>
<evidence type="ECO:0000313" key="2">
    <source>
        <dbReference type="Proteomes" id="UP000242699"/>
    </source>
</evidence>
<name>A0A2T2XA73_9FIRM</name>
<gene>
    <name evidence="1" type="ORF">C7B43_02985</name>
</gene>
<proteinExistence type="predicted"/>
<accession>A0A2T2XA73</accession>
<reference evidence="1 2" key="1">
    <citation type="journal article" date="2014" name="BMC Genomics">
        <title>Comparison of environmental and isolate Sulfobacillus genomes reveals diverse carbon, sulfur, nitrogen, and hydrogen metabolisms.</title>
        <authorList>
            <person name="Justice N.B."/>
            <person name="Norman A."/>
            <person name="Brown C.T."/>
            <person name="Singh A."/>
            <person name="Thomas B.C."/>
            <person name="Banfield J.F."/>
        </authorList>
    </citation>
    <scope>NUCLEOTIDE SEQUENCE [LARGE SCALE GENOMIC DNA]</scope>
    <source>
        <strain evidence="1">AMDSBA1</strain>
    </source>
</reference>
<dbReference type="EMBL" id="PXYT01000003">
    <property type="protein sequence ID" value="PSR31346.1"/>
    <property type="molecule type" value="Genomic_DNA"/>
</dbReference>
<sequence>MPAQGFAHPVTFGPCSQPAGYKKQEQGSHLLGPHETVKILTTEPWTIESFSAFERLRSF</sequence>